<dbReference type="PANTHER" id="PTHR46501:SF2">
    <property type="entry name" value="MYOMEGALIN"/>
    <property type="match status" value="1"/>
</dbReference>
<proteinExistence type="predicted"/>
<protein>
    <recommendedName>
        <fullName evidence="3">CDK5 regulatory subunit-associated protein 2/Myomegalin coiled coil domain-containing protein</fullName>
    </recommendedName>
</protein>
<dbReference type="InterPro" id="IPR056273">
    <property type="entry name" value="CDK5RAP2_MYOME_CC"/>
</dbReference>
<dbReference type="GO" id="GO:0005813">
    <property type="term" value="C:centrosome"/>
    <property type="evidence" value="ECO:0007669"/>
    <property type="project" value="TreeGrafter"/>
</dbReference>
<feature type="compositionally biased region" description="Basic and acidic residues" evidence="2">
    <location>
        <begin position="33"/>
        <end position="45"/>
    </location>
</feature>
<dbReference type="InterPro" id="IPR052593">
    <property type="entry name" value="MT-associated_AKAP9-binding"/>
</dbReference>
<dbReference type="Pfam" id="PF23246">
    <property type="entry name" value="CC_CDK5RAP2"/>
    <property type="match status" value="1"/>
</dbReference>
<feature type="coiled-coil region" evidence="1">
    <location>
        <begin position="128"/>
        <end position="184"/>
    </location>
</feature>
<dbReference type="GO" id="GO:1903358">
    <property type="term" value="P:regulation of Golgi organization"/>
    <property type="evidence" value="ECO:0007669"/>
    <property type="project" value="TreeGrafter"/>
</dbReference>
<dbReference type="GO" id="GO:0090063">
    <property type="term" value="P:positive regulation of microtubule nucleation"/>
    <property type="evidence" value="ECO:0007669"/>
    <property type="project" value="TreeGrafter"/>
</dbReference>
<name>A0A2D4HBZ5_MICLE</name>
<evidence type="ECO:0000256" key="1">
    <source>
        <dbReference type="SAM" id="Coils"/>
    </source>
</evidence>
<dbReference type="GO" id="GO:0005794">
    <property type="term" value="C:Golgi apparatus"/>
    <property type="evidence" value="ECO:0007669"/>
    <property type="project" value="TreeGrafter"/>
</dbReference>
<dbReference type="AlphaFoldDB" id="A0A2D4HBZ5"/>
<reference evidence="4" key="1">
    <citation type="submission" date="2017-07" db="EMBL/GenBank/DDBJ databases">
        <authorList>
            <person name="Mikheyev A."/>
            <person name="Grau M."/>
        </authorList>
    </citation>
    <scope>NUCLEOTIDE SEQUENCE</scope>
    <source>
        <tissue evidence="4">Venom_gland</tissue>
    </source>
</reference>
<reference evidence="4" key="2">
    <citation type="submission" date="2017-11" db="EMBL/GenBank/DDBJ databases">
        <title>Coralsnake Venomics: Analyses of Venom Gland Transcriptomes and Proteomes of Six Brazilian Taxa.</title>
        <authorList>
            <person name="Aird S.D."/>
            <person name="Jorge da Silva N."/>
            <person name="Qiu L."/>
            <person name="Villar-Briones A."/>
            <person name="Aparecida-Saddi V."/>
            <person name="Campos-Telles M.P."/>
            <person name="Grau M."/>
            <person name="Mikheyev A.S."/>
        </authorList>
    </citation>
    <scope>NUCLEOTIDE SEQUENCE</scope>
    <source>
        <tissue evidence="4">Venom_gland</tissue>
    </source>
</reference>
<dbReference type="PANTHER" id="PTHR46501">
    <property type="entry name" value="MYOMEGALIN"/>
    <property type="match status" value="1"/>
</dbReference>
<accession>A0A2D4HBZ5</accession>
<feature type="coiled-coil region" evidence="1">
    <location>
        <begin position="49"/>
        <end position="104"/>
    </location>
</feature>
<sequence length="252" mass="28844">MELSIVQFVQQEGSIDAPRQEDSTMNIPAMISNRDDNKSKRDKDDLQTTARLERELTKAKDDLKLLTQKERESTLKLSTLQSVVASQEKELQAQSSDIESLTRSTQIKEELIKDLQMQLIDPEEIPAIERLTQEVLMLQEKVAKMEAQGQEAIRDKRQQLLVMLQGLVAEKKQLNETLKVEKQLYCNLVKFHAHPDRQEQILQVELEKIQALHGQLERALGKSQERLSRLESLDSIGGGEQERVTILPKHAC</sequence>
<feature type="domain" description="CDK5 regulatory subunit-associated protein 2/Myomegalin coiled coil" evidence="3">
    <location>
        <begin position="115"/>
        <end position="235"/>
    </location>
</feature>
<keyword evidence="1" id="KW-0175">Coiled coil</keyword>
<evidence type="ECO:0000259" key="3">
    <source>
        <dbReference type="Pfam" id="PF23246"/>
    </source>
</evidence>
<evidence type="ECO:0000313" key="4">
    <source>
        <dbReference type="EMBL" id="LAA69444.1"/>
    </source>
</evidence>
<dbReference type="EMBL" id="IACK01019571">
    <property type="protein sequence ID" value="LAA69450.1"/>
    <property type="molecule type" value="Transcribed_RNA"/>
</dbReference>
<feature type="region of interest" description="Disordered" evidence="2">
    <location>
        <begin position="14"/>
        <end position="45"/>
    </location>
</feature>
<dbReference type="GO" id="GO:0060090">
    <property type="term" value="F:molecular adaptor activity"/>
    <property type="evidence" value="ECO:0007669"/>
    <property type="project" value="TreeGrafter"/>
</dbReference>
<dbReference type="EMBL" id="IACK01019569">
    <property type="protein sequence ID" value="LAA69444.1"/>
    <property type="molecule type" value="Transcribed_RNA"/>
</dbReference>
<dbReference type="GO" id="GO:0007098">
    <property type="term" value="P:centrosome cycle"/>
    <property type="evidence" value="ECO:0007669"/>
    <property type="project" value="TreeGrafter"/>
</dbReference>
<evidence type="ECO:0000256" key="2">
    <source>
        <dbReference type="SAM" id="MobiDB-lite"/>
    </source>
</evidence>
<organism evidence="4">
    <name type="scientific">Micrurus lemniscatus lemniscatus</name>
    <dbReference type="NCBI Taxonomy" id="129467"/>
    <lineage>
        <taxon>Eukaryota</taxon>
        <taxon>Metazoa</taxon>
        <taxon>Chordata</taxon>
        <taxon>Craniata</taxon>
        <taxon>Vertebrata</taxon>
        <taxon>Euteleostomi</taxon>
        <taxon>Lepidosauria</taxon>
        <taxon>Squamata</taxon>
        <taxon>Bifurcata</taxon>
        <taxon>Unidentata</taxon>
        <taxon>Episquamata</taxon>
        <taxon>Toxicofera</taxon>
        <taxon>Serpentes</taxon>
        <taxon>Colubroidea</taxon>
        <taxon>Elapidae</taxon>
        <taxon>Elapinae</taxon>
        <taxon>Micrurus</taxon>
    </lineage>
</organism>